<evidence type="ECO:0000313" key="1">
    <source>
        <dbReference type="EMBL" id="KOG30206.1"/>
    </source>
</evidence>
<comment type="caution">
    <text evidence="1">The sequence shown here is derived from an EMBL/GenBank/DDBJ whole genome shotgun (WGS) entry which is preliminary data.</text>
</comment>
<dbReference type="PATRIC" id="fig|67356.5.peg.7464"/>
<dbReference type="eggNOG" id="ENOG50323J4">
    <property type="taxonomic scope" value="Bacteria"/>
</dbReference>
<dbReference type="Proteomes" id="UP000037251">
    <property type="component" value="Unassembled WGS sequence"/>
</dbReference>
<proteinExistence type="predicted"/>
<keyword evidence="2" id="KW-1185">Reference proteome</keyword>
<organism evidence="1 2">
    <name type="scientific">Streptomyces resistomycificus</name>
    <dbReference type="NCBI Taxonomy" id="67356"/>
    <lineage>
        <taxon>Bacteria</taxon>
        <taxon>Bacillati</taxon>
        <taxon>Actinomycetota</taxon>
        <taxon>Actinomycetes</taxon>
        <taxon>Kitasatosporales</taxon>
        <taxon>Streptomycetaceae</taxon>
        <taxon>Streptomyces</taxon>
        <taxon>Streptomyces aurantiacus group</taxon>
    </lineage>
</organism>
<accession>A0A0L8KW95</accession>
<name>A0A0L8KW95_9ACTN</name>
<dbReference type="EMBL" id="LGUS01000214">
    <property type="protein sequence ID" value="KOG30206.1"/>
    <property type="molecule type" value="Genomic_DNA"/>
</dbReference>
<dbReference type="STRING" id="67356.AQJ84_17335"/>
<gene>
    <name evidence="1" type="ORF">ADK37_34930</name>
</gene>
<reference evidence="2" key="1">
    <citation type="submission" date="2015-07" db="EMBL/GenBank/DDBJ databases">
        <authorList>
            <person name="Ju K.-S."/>
            <person name="Doroghazi J.R."/>
            <person name="Metcalf W.W."/>
        </authorList>
    </citation>
    <scope>NUCLEOTIDE SEQUENCE [LARGE SCALE GENOMIC DNA]</scope>
    <source>
        <strain evidence="2">NRRL 2290</strain>
    </source>
</reference>
<protein>
    <submittedName>
        <fullName evidence="1">Uncharacterized protein</fullName>
    </submittedName>
</protein>
<sequence>MERIAEDQVARLVRFVLARIPDPASLQGEARRTATALQLAATKQIAAVRYHRASPPRPAAATELHASASWNLLVAFAHVWHDHPEFPADAAIETFEFESESPLSTTTDHDPPRER</sequence>
<dbReference type="AlphaFoldDB" id="A0A0L8KW95"/>
<evidence type="ECO:0000313" key="2">
    <source>
        <dbReference type="Proteomes" id="UP000037251"/>
    </source>
</evidence>